<dbReference type="Gene3D" id="1.20.1440.20">
    <property type="entry name" value="LemA-like domain"/>
    <property type="match status" value="1"/>
</dbReference>
<evidence type="ECO:0000256" key="2">
    <source>
        <dbReference type="ARBA" id="ARBA00008854"/>
    </source>
</evidence>
<comment type="similarity">
    <text evidence="2">Belongs to the LemA family.</text>
</comment>
<dbReference type="STRING" id="246195.DNO_1226"/>
<keyword evidence="5 6" id="KW-0472">Membrane</keyword>
<name>A5EXC2_DICNV</name>
<dbReference type="KEGG" id="dno:DNO_1226"/>
<evidence type="ECO:0000256" key="3">
    <source>
        <dbReference type="ARBA" id="ARBA00022692"/>
    </source>
</evidence>
<proteinExistence type="inferred from homology"/>
<dbReference type="eggNOG" id="COG1704">
    <property type="taxonomic scope" value="Bacteria"/>
</dbReference>
<sequence length="201" mass="22754">MNESAKTFHKIYHYFFIIFFSIALSGCGYNALQALDEAINARWSDVVNQYQRRADLVPNLVAVAKQYAEHEEDVLVKVTQARSKVGAVNIAADQLTPERFNQFQQAQGELSQALSRLIAVSEQYPDLKSNQHFSDLMTQLEGTENRITVARTRYIKAVQEYNIKVRQFPSNVTAKIFGLSVKPNFSVENETAISTAPKVEF</sequence>
<keyword evidence="4 6" id="KW-1133">Transmembrane helix</keyword>
<evidence type="ECO:0000256" key="5">
    <source>
        <dbReference type="ARBA" id="ARBA00023136"/>
    </source>
</evidence>
<dbReference type="AlphaFoldDB" id="A5EXC2"/>
<evidence type="ECO:0000313" key="8">
    <source>
        <dbReference type="Proteomes" id="UP000000248"/>
    </source>
</evidence>
<protein>
    <submittedName>
        <fullName evidence="7">Conserved hypothetical lipoprotein</fullName>
    </submittedName>
</protein>
<dbReference type="Pfam" id="PF04011">
    <property type="entry name" value="LemA"/>
    <property type="match status" value="1"/>
</dbReference>
<keyword evidence="7" id="KW-0449">Lipoprotein</keyword>
<dbReference type="PANTHER" id="PTHR34478">
    <property type="entry name" value="PROTEIN LEMA"/>
    <property type="match status" value="1"/>
</dbReference>
<dbReference type="RefSeq" id="WP_012031527.1">
    <property type="nucleotide sequence ID" value="NC_009446.1"/>
</dbReference>
<dbReference type="PROSITE" id="PS51257">
    <property type="entry name" value="PROKAR_LIPOPROTEIN"/>
    <property type="match status" value="1"/>
</dbReference>
<evidence type="ECO:0000256" key="1">
    <source>
        <dbReference type="ARBA" id="ARBA00004167"/>
    </source>
</evidence>
<evidence type="ECO:0000313" key="7">
    <source>
        <dbReference type="EMBL" id="ABQ13788.1"/>
    </source>
</evidence>
<reference evidence="7 8" key="1">
    <citation type="journal article" date="2007" name="Nat. Biotechnol.">
        <title>Genome sequence and identification of candidate vaccine antigens from the animal pathogen Dichelobacter nodosus.</title>
        <authorList>
            <person name="Myers G.S."/>
            <person name="Parker D."/>
            <person name="Al-Hasani K."/>
            <person name="Kennan R.M."/>
            <person name="Seemann T."/>
            <person name="Ren Q."/>
            <person name="Badger J.H."/>
            <person name="Selengut J.D."/>
            <person name="Deboy R.T."/>
            <person name="Tettelin H."/>
            <person name="Boyce J.D."/>
            <person name="McCarl V.P."/>
            <person name="Han X."/>
            <person name="Nelson W.C."/>
            <person name="Madupu R."/>
            <person name="Mohamoud Y."/>
            <person name="Holley T."/>
            <person name="Fedorova N."/>
            <person name="Khouri H."/>
            <person name="Bottomley S.P."/>
            <person name="Whittington R.J."/>
            <person name="Adler B."/>
            <person name="Songer J.G."/>
            <person name="Rood J.I."/>
            <person name="Paulsen I.T."/>
        </authorList>
    </citation>
    <scope>NUCLEOTIDE SEQUENCE [LARGE SCALE GENOMIC DNA]</scope>
    <source>
        <strain evidence="7 8">VCS1703A</strain>
    </source>
</reference>
<gene>
    <name evidence="7" type="ordered locus">DNO_1226</name>
</gene>
<dbReference type="GO" id="GO:0016020">
    <property type="term" value="C:membrane"/>
    <property type="evidence" value="ECO:0007669"/>
    <property type="project" value="UniProtKB-SubCell"/>
</dbReference>
<keyword evidence="8" id="KW-1185">Reference proteome</keyword>
<dbReference type="OrthoDB" id="9804152at2"/>
<evidence type="ECO:0000256" key="6">
    <source>
        <dbReference type="SAM" id="Phobius"/>
    </source>
</evidence>
<feature type="transmembrane region" description="Helical" evidence="6">
    <location>
        <begin position="12"/>
        <end position="32"/>
    </location>
</feature>
<dbReference type="SUPFAM" id="SSF140478">
    <property type="entry name" value="LemA-like"/>
    <property type="match status" value="1"/>
</dbReference>
<accession>A5EXC2</accession>
<comment type="subcellular location">
    <subcellularLocation>
        <location evidence="1">Membrane</location>
        <topology evidence="1">Single-pass membrane protein</topology>
    </subcellularLocation>
</comment>
<dbReference type="InterPro" id="IPR007156">
    <property type="entry name" value="MamQ_LemA"/>
</dbReference>
<keyword evidence="3 6" id="KW-0812">Transmembrane</keyword>
<dbReference type="InterPro" id="IPR023353">
    <property type="entry name" value="LemA-like_dom_sf"/>
</dbReference>
<dbReference type="EMBL" id="CP000513">
    <property type="protein sequence ID" value="ABQ13788.1"/>
    <property type="molecule type" value="Genomic_DNA"/>
</dbReference>
<evidence type="ECO:0000256" key="4">
    <source>
        <dbReference type="ARBA" id="ARBA00022989"/>
    </source>
</evidence>
<dbReference type="PANTHER" id="PTHR34478:SF2">
    <property type="entry name" value="MEMBRANE PROTEIN"/>
    <property type="match status" value="1"/>
</dbReference>
<dbReference type="HOGENOM" id="CLU_056714_0_0_6"/>
<organism evidence="7 8">
    <name type="scientific">Dichelobacter nodosus (strain VCS1703A)</name>
    <dbReference type="NCBI Taxonomy" id="246195"/>
    <lineage>
        <taxon>Bacteria</taxon>
        <taxon>Pseudomonadati</taxon>
        <taxon>Pseudomonadota</taxon>
        <taxon>Gammaproteobacteria</taxon>
        <taxon>Cardiobacteriales</taxon>
        <taxon>Cardiobacteriaceae</taxon>
        <taxon>Dichelobacter</taxon>
    </lineage>
</organism>
<dbReference type="Proteomes" id="UP000000248">
    <property type="component" value="Chromosome"/>
</dbReference>